<keyword evidence="2" id="KW-1185">Reference proteome</keyword>
<reference evidence="1 2" key="1">
    <citation type="submission" date="2023-11" db="EMBL/GenBank/DDBJ databases">
        <title>Dfirmibasis_genome.</title>
        <authorList>
            <person name="Edelbroek B."/>
            <person name="Kjellin J."/>
            <person name="Jerlstrom-Hultqvist J."/>
            <person name="Soderbom F."/>
        </authorList>
    </citation>
    <scope>NUCLEOTIDE SEQUENCE [LARGE SCALE GENOMIC DNA]</scope>
    <source>
        <strain evidence="1 2">TNS-C-14</strain>
    </source>
</reference>
<protein>
    <submittedName>
        <fullName evidence="1">Uncharacterized protein</fullName>
    </submittedName>
</protein>
<accession>A0AAN7YYH4</accession>
<name>A0AAN7YYH4_9MYCE</name>
<organism evidence="1 2">
    <name type="scientific">Dictyostelium firmibasis</name>
    <dbReference type="NCBI Taxonomy" id="79012"/>
    <lineage>
        <taxon>Eukaryota</taxon>
        <taxon>Amoebozoa</taxon>
        <taxon>Evosea</taxon>
        <taxon>Eumycetozoa</taxon>
        <taxon>Dictyostelia</taxon>
        <taxon>Dictyosteliales</taxon>
        <taxon>Dictyosteliaceae</taxon>
        <taxon>Dictyostelium</taxon>
    </lineage>
</organism>
<dbReference type="EMBL" id="JAVFKY010000004">
    <property type="protein sequence ID" value="KAK5577145.1"/>
    <property type="molecule type" value="Genomic_DNA"/>
</dbReference>
<gene>
    <name evidence="1" type="ORF">RB653_002083</name>
</gene>
<sequence length="49" mass="6089">MEVVQIRLFKSFCIGWRKKKKKSEVRCSKQYYKIRIKAVNTRYIMLSFR</sequence>
<comment type="caution">
    <text evidence="1">The sequence shown here is derived from an EMBL/GenBank/DDBJ whole genome shotgun (WGS) entry which is preliminary data.</text>
</comment>
<proteinExistence type="predicted"/>
<evidence type="ECO:0000313" key="2">
    <source>
        <dbReference type="Proteomes" id="UP001344447"/>
    </source>
</evidence>
<dbReference type="AlphaFoldDB" id="A0AAN7YYH4"/>
<dbReference type="Proteomes" id="UP001344447">
    <property type="component" value="Unassembled WGS sequence"/>
</dbReference>
<evidence type="ECO:0000313" key="1">
    <source>
        <dbReference type="EMBL" id="KAK5577145.1"/>
    </source>
</evidence>